<gene>
    <name evidence="2" type="ORF">JOF54_001781</name>
</gene>
<sequence>MTTRTSTRPPAHRRAPAAAPRRAAAGVEGDR</sequence>
<protein>
    <submittedName>
        <fullName evidence="2">Uncharacterized protein</fullName>
    </submittedName>
</protein>
<reference evidence="2 3" key="1">
    <citation type="submission" date="2021-03" db="EMBL/GenBank/DDBJ databases">
        <title>Sequencing the genomes of 1000 actinobacteria strains.</title>
        <authorList>
            <person name="Klenk H.-P."/>
        </authorList>
    </citation>
    <scope>NUCLEOTIDE SEQUENCE [LARGE SCALE GENOMIC DNA]</scope>
    <source>
        <strain evidence="2 3">DSM 12936</strain>
    </source>
</reference>
<accession>A0ABS4Z734</accession>
<organism evidence="2 3">
    <name type="scientific">Microlunatus capsulatus</name>
    <dbReference type="NCBI Taxonomy" id="99117"/>
    <lineage>
        <taxon>Bacteria</taxon>
        <taxon>Bacillati</taxon>
        <taxon>Actinomycetota</taxon>
        <taxon>Actinomycetes</taxon>
        <taxon>Propionibacteriales</taxon>
        <taxon>Propionibacteriaceae</taxon>
        <taxon>Microlunatus</taxon>
    </lineage>
</organism>
<keyword evidence="3" id="KW-1185">Reference proteome</keyword>
<evidence type="ECO:0000256" key="1">
    <source>
        <dbReference type="SAM" id="MobiDB-lite"/>
    </source>
</evidence>
<feature type="compositionally biased region" description="Low complexity" evidence="1">
    <location>
        <begin position="16"/>
        <end position="25"/>
    </location>
</feature>
<evidence type="ECO:0000313" key="3">
    <source>
        <dbReference type="Proteomes" id="UP000758168"/>
    </source>
</evidence>
<comment type="caution">
    <text evidence="2">The sequence shown here is derived from an EMBL/GenBank/DDBJ whole genome shotgun (WGS) entry which is preliminary data.</text>
</comment>
<dbReference type="EMBL" id="JAGIOB010000001">
    <property type="protein sequence ID" value="MBP2416859.1"/>
    <property type="molecule type" value="Genomic_DNA"/>
</dbReference>
<evidence type="ECO:0000313" key="2">
    <source>
        <dbReference type="EMBL" id="MBP2416859.1"/>
    </source>
</evidence>
<proteinExistence type="predicted"/>
<dbReference type="Proteomes" id="UP000758168">
    <property type="component" value="Unassembled WGS sequence"/>
</dbReference>
<name>A0ABS4Z734_9ACTN</name>
<feature type="region of interest" description="Disordered" evidence="1">
    <location>
        <begin position="1"/>
        <end position="31"/>
    </location>
</feature>